<dbReference type="InterPro" id="IPR032259">
    <property type="entry name" value="HIBYL-CoA-H"/>
</dbReference>
<sequence>MTETHLSLTPVVLTQQKGHLGRIILNRPRQLNAVDYEMACGIGRVLDAWEQDLSVRVIVLQGGEARAFCAGGDLKAIYAHIARGETAEIYQKMLATYAVMRRIAAFSRPVVSLMDGIAMGGGIGLGGHAAYRVVTERSVLAMPETGIGLTPDAGGSWILSRAPGFFGLRLAVTGGVMTPQQAVTSGFADYLMQSDTLPALVSELEHRMPEDVFAAVPHVVPARASELDACFDAPDLPSALEKLACISGEEAQKDRDLIARACPFSLCLSWEAWHRARTLPALADAFSQEECLVGHLLRRHDFSEGVRSRLIDRDNTPRWSPSVLDAVNDEEIMQCFEALHE</sequence>
<dbReference type="Proteomes" id="UP001301152">
    <property type="component" value="Unassembled WGS sequence"/>
</dbReference>
<accession>A0ABT3QH23</accession>
<evidence type="ECO:0000256" key="2">
    <source>
        <dbReference type="ARBA" id="ARBA00011915"/>
    </source>
</evidence>
<dbReference type="InterPro" id="IPR045004">
    <property type="entry name" value="ECH_dom"/>
</dbReference>
<feature type="domain" description="Enoyl-CoA hydratase/isomerase" evidence="4">
    <location>
        <begin position="21"/>
        <end position="336"/>
    </location>
</feature>
<dbReference type="SUPFAM" id="SSF52096">
    <property type="entry name" value="ClpP/crotonase"/>
    <property type="match status" value="1"/>
</dbReference>
<dbReference type="Gene3D" id="3.90.226.10">
    <property type="entry name" value="2-enoyl-CoA Hydratase, Chain A, domain 1"/>
    <property type="match status" value="1"/>
</dbReference>
<dbReference type="RefSeq" id="WP_173560169.1">
    <property type="nucleotide sequence ID" value="NZ_JAPIUZ010000007.1"/>
</dbReference>
<dbReference type="NCBIfam" id="NF004127">
    <property type="entry name" value="PRK05617.1"/>
    <property type="match status" value="1"/>
</dbReference>
<protein>
    <recommendedName>
        <fullName evidence="2">3-hydroxyisobutyryl-CoA hydrolase</fullName>
        <ecNumber evidence="2">3.1.2.4</ecNumber>
    </recommendedName>
</protein>
<dbReference type="PANTHER" id="PTHR43176:SF3">
    <property type="entry name" value="3-HYDROXYISOBUTYRYL-COA HYDROLASE, MITOCHONDRIAL"/>
    <property type="match status" value="1"/>
</dbReference>
<comment type="catalytic activity">
    <reaction evidence="1">
        <text>3-hydroxy-2-methylpropanoyl-CoA + H2O = 3-hydroxy-2-methylpropanoate + CoA + H(+)</text>
        <dbReference type="Rhea" id="RHEA:20888"/>
        <dbReference type="ChEBI" id="CHEBI:11805"/>
        <dbReference type="ChEBI" id="CHEBI:15377"/>
        <dbReference type="ChEBI" id="CHEBI:15378"/>
        <dbReference type="ChEBI" id="CHEBI:57287"/>
        <dbReference type="ChEBI" id="CHEBI:57340"/>
        <dbReference type="EC" id="3.1.2.4"/>
    </reaction>
</comment>
<dbReference type="EC" id="3.1.2.4" evidence="2"/>
<evidence type="ECO:0000256" key="1">
    <source>
        <dbReference type="ARBA" id="ARBA00001709"/>
    </source>
</evidence>
<keyword evidence="3" id="KW-0378">Hydrolase</keyword>
<evidence type="ECO:0000313" key="5">
    <source>
        <dbReference type="EMBL" id="MCX2564585.1"/>
    </source>
</evidence>
<proteinExistence type="predicted"/>
<evidence type="ECO:0000256" key="3">
    <source>
        <dbReference type="ARBA" id="ARBA00022801"/>
    </source>
</evidence>
<keyword evidence="6" id="KW-1185">Reference proteome</keyword>
<dbReference type="EMBL" id="JAPIUZ010000007">
    <property type="protein sequence ID" value="MCX2564585.1"/>
    <property type="molecule type" value="Genomic_DNA"/>
</dbReference>
<organism evidence="5 6">
    <name type="scientific">Acetobacter thailandicus</name>
    <dbReference type="NCBI Taxonomy" id="1502842"/>
    <lineage>
        <taxon>Bacteria</taxon>
        <taxon>Pseudomonadati</taxon>
        <taxon>Pseudomonadota</taxon>
        <taxon>Alphaproteobacteria</taxon>
        <taxon>Acetobacterales</taxon>
        <taxon>Acetobacteraceae</taxon>
        <taxon>Acetobacter</taxon>
    </lineage>
</organism>
<evidence type="ECO:0000259" key="4">
    <source>
        <dbReference type="Pfam" id="PF16113"/>
    </source>
</evidence>
<dbReference type="InterPro" id="IPR029045">
    <property type="entry name" value="ClpP/crotonase-like_dom_sf"/>
</dbReference>
<reference evidence="5 6" key="1">
    <citation type="submission" date="2022-11" db="EMBL/GenBank/DDBJ databases">
        <title>Genome sequencing of Acetobacter type strain.</title>
        <authorList>
            <person name="Heo J."/>
            <person name="Lee D."/>
            <person name="Han B.-H."/>
            <person name="Hong S.-B."/>
            <person name="Kwon S.-W."/>
        </authorList>
    </citation>
    <scope>NUCLEOTIDE SEQUENCE [LARGE SCALE GENOMIC DNA]</scope>
    <source>
        <strain evidence="5 6">KACC 21253</strain>
    </source>
</reference>
<evidence type="ECO:0000313" key="6">
    <source>
        <dbReference type="Proteomes" id="UP001301152"/>
    </source>
</evidence>
<dbReference type="Pfam" id="PF16113">
    <property type="entry name" value="ECH_2"/>
    <property type="match status" value="1"/>
</dbReference>
<comment type="caution">
    <text evidence="5">The sequence shown here is derived from an EMBL/GenBank/DDBJ whole genome shotgun (WGS) entry which is preliminary data.</text>
</comment>
<gene>
    <name evidence="5" type="ORF">OQ497_11540</name>
</gene>
<name>A0ABT3QH23_9PROT</name>
<dbReference type="PANTHER" id="PTHR43176">
    <property type="entry name" value="3-HYDROXYISOBUTYRYL-COA HYDROLASE-RELATED"/>
    <property type="match status" value="1"/>
</dbReference>
<dbReference type="CDD" id="cd06558">
    <property type="entry name" value="crotonase-like"/>
    <property type="match status" value="1"/>
</dbReference>